<dbReference type="Pfam" id="PF15671">
    <property type="entry name" value="PRR18"/>
    <property type="match status" value="2"/>
</dbReference>
<feature type="compositionally biased region" description="Pro residues" evidence="1">
    <location>
        <begin position="1"/>
        <end position="13"/>
    </location>
</feature>
<sequence length="241" mass="27810">MSLPPIPQHPPRFSPHRAQLRRGNPQQPPLGDLRRPPREQQDLSSSWPSATLRRHKATMEQPGDPIHPARRFLEQVPREMSRSYESVLHPRPSARGRRDPLHLARRPPHKLQESPAQEAASVPFTLRLTPEAILVIQKRNLEKQQCQQRSARRVFASSSGRCPRSSVHRSPPDIRELLQISLLNEQHRYDDMEYEDECWLRDGDEGLVRKCTEWLQGVEMATGRGGNLQDKLQSLPHLNSF</sequence>
<protein>
    <recommendedName>
        <fullName evidence="4">Proline-rich protein 18</fullName>
    </recommendedName>
</protein>
<evidence type="ECO:0000313" key="2">
    <source>
        <dbReference type="EMBL" id="KAG8583116.1"/>
    </source>
</evidence>
<comment type="caution">
    <text evidence="2">The sequence shown here is derived from an EMBL/GenBank/DDBJ whole genome shotgun (WGS) entry which is preliminary data.</text>
</comment>
<feature type="region of interest" description="Disordered" evidence="1">
    <location>
        <begin position="81"/>
        <end position="101"/>
    </location>
</feature>
<dbReference type="AlphaFoldDB" id="A0AAV7CEK4"/>
<evidence type="ECO:0000313" key="3">
    <source>
        <dbReference type="Proteomes" id="UP000824782"/>
    </source>
</evidence>
<feature type="region of interest" description="Disordered" evidence="1">
    <location>
        <begin position="1"/>
        <end position="69"/>
    </location>
</feature>
<keyword evidence="3" id="KW-1185">Reference proteome</keyword>
<organism evidence="2 3">
    <name type="scientific">Engystomops pustulosus</name>
    <name type="common">Tungara frog</name>
    <name type="synonym">Physalaemus pustulosus</name>
    <dbReference type="NCBI Taxonomy" id="76066"/>
    <lineage>
        <taxon>Eukaryota</taxon>
        <taxon>Metazoa</taxon>
        <taxon>Chordata</taxon>
        <taxon>Craniata</taxon>
        <taxon>Vertebrata</taxon>
        <taxon>Euteleostomi</taxon>
        <taxon>Amphibia</taxon>
        <taxon>Batrachia</taxon>
        <taxon>Anura</taxon>
        <taxon>Neobatrachia</taxon>
        <taxon>Hyloidea</taxon>
        <taxon>Leptodactylidae</taxon>
        <taxon>Leiuperinae</taxon>
        <taxon>Engystomops</taxon>
    </lineage>
</organism>
<accession>A0AAV7CEK4</accession>
<dbReference type="Proteomes" id="UP000824782">
    <property type="component" value="Unassembled WGS sequence"/>
</dbReference>
<reference evidence="2" key="1">
    <citation type="thesis" date="2020" institute="ProQuest LLC" country="789 East Eisenhower Parkway, Ann Arbor, MI, USA">
        <title>Comparative Genomics and Chromosome Evolution.</title>
        <authorList>
            <person name="Mudd A.B."/>
        </authorList>
    </citation>
    <scope>NUCLEOTIDE SEQUENCE</scope>
    <source>
        <strain evidence="2">237g6f4</strain>
        <tissue evidence="2">Blood</tissue>
    </source>
</reference>
<evidence type="ECO:0000256" key="1">
    <source>
        <dbReference type="SAM" id="MobiDB-lite"/>
    </source>
</evidence>
<dbReference type="EMBL" id="WNYA01000003">
    <property type="protein sequence ID" value="KAG8583116.1"/>
    <property type="molecule type" value="Genomic_DNA"/>
</dbReference>
<dbReference type="InterPro" id="IPR031369">
    <property type="entry name" value="PRR18"/>
</dbReference>
<name>A0AAV7CEK4_ENGPU</name>
<feature type="compositionally biased region" description="Basic and acidic residues" evidence="1">
    <location>
        <begin position="32"/>
        <end position="41"/>
    </location>
</feature>
<proteinExistence type="predicted"/>
<evidence type="ECO:0008006" key="4">
    <source>
        <dbReference type="Google" id="ProtNLM"/>
    </source>
</evidence>
<gene>
    <name evidence="2" type="ORF">GDO81_008285</name>
</gene>